<dbReference type="RefSeq" id="WP_282862368.1">
    <property type="nucleotide sequence ID" value="NZ_CP118848.1"/>
</dbReference>
<organism evidence="1 2">
    <name type="scientific">Mammaliicoccus lentus</name>
    <name type="common">Staphylococcus lentus</name>
    <dbReference type="NCBI Taxonomy" id="42858"/>
    <lineage>
        <taxon>Bacteria</taxon>
        <taxon>Bacillati</taxon>
        <taxon>Bacillota</taxon>
        <taxon>Bacilli</taxon>
        <taxon>Bacillales</taxon>
        <taxon>Staphylococcaceae</taxon>
        <taxon>Mammaliicoccus</taxon>
    </lineage>
</organism>
<dbReference type="Proteomes" id="UP001223261">
    <property type="component" value="Chromosome"/>
</dbReference>
<evidence type="ECO:0000313" key="1">
    <source>
        <dbReference type="EMBL" id="WHI60153.1"/>
    </source>
</evidence>
<evidence type="ECO:0000313" key="2">
    <source>
        <dbReference type="Proteomes" id="UP001223261"/>
    </source>
</evidence>
<accession>A0AAX3W476</accession>
<sequence length="40" mass="4663">MNESKITEIIELVKEAWKDDIDSIVNIEILKKDSKNISIF</sequence>
<dbReference type="AlphaFoldDB" id="A0AAX3W476"/>
<reference evidence="1" key="1">
    <citation type="journal article" date="2023" name="Antibiotics">
        <title>Prevalence and Molecular Characterization of Methicillin-Resistant Staphylococci (MRS) and Mammaliicocci (MRM) in Dromedary Camels from Algeria: First Detection of SCCmec-mecC Hybrid in Methicillin-Resistant Mammaliicoccus lentus.</title>
        <authorList>
            <person name="Belhout C."/>
            <person name="Boyen F."/>
            <person name="Vereecke N."/>
            <person name="Theuns S."/>
            <person name="Taibi N."/>
            <person name="Stegger M."/>
            <person name="de la Fe-Rodriguez P.Y."/>
            <person name="Bouayad L."/>
            <person name="Elgroud R."/>
            <person name="Butaye P."/>
        </authorList>
    </citation>
    <scope>NUCLEOTIDE SEQUENCE</scope>
    <source>
        <strain evidence="1">7048</strain>
    </source>
</reference>
<protein>
    <submittedName>
        <fullName evidence="1">Uncharacterized protein</fullName>
    </submittedName>
</protein>
<gene>
    <name evidence="1" type="ORF">PYH69_00445</name>
</gene>
<name>A0AAX3W476_MAMLE</name>
<proteinExistence type="predicted"/>
<dbReference type="EMBL" id="CP118848">
    <property type="protein sequence ID" value="WHI60153.1"/>
    <property type="molecule type" value="Genomic_DNA"/>
</dbReference>